<reference evidence="9" key="1">
    <citation type="submission" date="2014-03" db="EMBL/GenBank/DDBJ databases">
        <authorList>
            <person name="Aksoy S."/>
            <person name="Warren W."/>
            <person name="Wilson R.K."/>
        </authorList>
    </citation>
    <scope>NUCLEOTIDE SEQUENCE [LARGE SCALE GENOMIC DNA]</scope>
    <source>
        <strain evidence="9">IAEA</strain>
    </source>
</reference>
<evidence type="ECO:0000256" key="7">
    <source>
        <dbReference type="SAM" id="SignalP"/>
    </source>
</evidence>
<dbReference type="VEuPathDB" id="VectorBase:GPAI046338"/>
<reference evidence="8" key="2">
    <citation type="submission" date="2020-05" db="UniProtKB">
        <authorList>
            <consortium name="EnsemblMetazoa"/>
        </authorList>
    </citation>
    <scope>IDENTIFICATION</scope>
    <source>
        <strain evidence="8">IAEA</strain>
    </source>
</reference>
<feature type="compositionally biased region" description="Low complexity" evidence="6">
    <location>
        <begin position="210"/>
        <end position="219"/>
    </location>
</feature>
<feature type="compositionally biased region" description="Basic residues" evidence="6">
    <location>
        <begin position="159"/>
        <end position="178"/>
    </location>
</feature>
<dbReference type="Pfam" id="PF12796">
    <property type="entry name" value="Ank_2"/>
    <property type="match status" value="1"/>
</dbReference>
<dbReference type="InterPro" id="IPR036770">
    <property type="entry name" value="Ankyrin_rpt-contain_sf"/>
</dbReference>
<evidence type="ECO:0000256" key="1">
    <source>
        <dbReference type="ARBA" id="ARBA00004645"/>
    </source>
</evidence>
<dbReference type="GO" id="GO:0005737">
    <property type="term" value="C:cytoplasm"/>
    <property type="evidence" value="ECO:0007669"/>
    <property type="project" value="TreeGrafter"/>
</dbReference>
<feature type="chain" id="PRO_5012430037" evidence="7">
    <location>
        <begin position="16"/>
        <end position="513"/>
    </location>
</feature>
<keyword evidence="7" id="KW-0732">Signal</keyword>
<dbReference type="SUPFAM" id="SSF48403">
    <property type="entry name" value="Ankyrin repeat"/>
    <property type="match status" value="1"/>
</dbReference>
<dbReference type="InterPro" id="IPR052420">
    <property type="entry name" value="Espin/Espin-like"/>
</dbReference>
<evidence type="ECO:0000256" key="4">
    <source>
        <dbReference type="ARBA" id="ARBA00023043"/>
    </source>
</evidence>
<feature type="compositionally biased region" description="Low complexity" evidence="6">
    <location>
        <begin position="433"/>
        <end position="447"/>
    </location>
</feature>
<evidence type="ECO:0000313" key="9">
    <source>
        <dbReference type="Proteomes" id="UP000092445"/>
    </source>
</evidence>
<feature type="compositionally biased region" description="Basic and acidic residues" evidence="6">
    <location>
        <begin position="394"/>
        <end position="404"/>
    </location>
</feature>
<evidence type="ECO:0000256" key="5">
    <source>
        <dbReference type="PROSITE-ProRule" id="PRU00023"/>
    </source>
</evidence>
<dbReference type="GO" id="GO:0051015">
    <property type="term" value="F:actin filament binding"/>
    <property type="evidence" value="ECO:0007669"/>
    <property type="project" value="TreeGrafter"/>
</dbReference>
<feature type="signal peptide" evidence="7">
    <location>
        <begin position="1"/>
        <end position="15"/>
    </location>
</feature>
<comment type="subcellular location">
    <subcellularLocation>
        <location evidence="1">Cell projection</location>
        <location evidence="1">Stereocilium</location>
    </subcellularLocation>
</comment>
<feature type="compositionally biased region" description="Polar residues" evidence="6">
    <location>
        <begin position="448"/>
        <end position="463"/>
    </location>
</feature>
<accession>A0A1B0AHX0</accession>
<dbReference type="InterPro" id="IPR002110">
    <property type="entry name" value="Ankyrin_rpt"/>
</dbReference>
<dbReference type="PROSITE" id="PS50088">
    <property type="entry name" value="ANK_REPEAT"/>
    <property type="match status" value="1"/>
</dbReference>
<dbReference type="AlphaFoldDB" id="A0A1B0AHX0"/>
<dbReference type="PANTHER" id="PTHR24153:SF8">
    <property type="entry name" value="FORKED, ISOFORM F"/>
    <property type="match status" value="1"/>
</dbReference>
<feature type="compositionally biased region" description="Low complexity" evidence="6">
    <location>
        <begin position="179"/>
        <end position="191"/>
    </location>
</feature>
<dbReference type="PANTHER" id="PTHR24153">
    <property type="entry name" value="ESPIN"/>
    <property type="match status" value="1"/>
</dbReference>
<evidence type="ECO:0000256" key="6">
    <source>
        <dbReference type="SAM" id="MobiDB-lite"/>
    </source>
</evidence>
<evidence type="ECO:0000256" key="2">
    <source>
        <dbReference type="ARBA" id="ARBA00022737"/>
    </source>
</evidence>
<sequence length="513" mass="57168">MLKFILLTFCGMADDESPPYLCVQDQGVDPNLRDGDGATPLHFAASRGHLSVVRWLLNHGAKLSLDKYGKSPINDAAENQQVECLNVLVQHVPTNDGLYVNPMRMNGIYAPPSPNGSMSGDSFFLHDPQEVVYNRVRDLFDSDSSSVKHSNPHKQQQQQKHHQHHQQQHQHGSHHHNSKNSSSTNSTPSTTAMTIQADVHSSSSGGGSGSEESISIASSLNSPKVQLHRKHSFNHQTNNSNSNNYQHQHQHNNNNNNNNNNVLNNNKTNSTANNNNNNASNNLLIHQNNHKNNNKHNNNNSNNNNNGNNKSNSHDHDYEDIYLVREEARKNQQKKYIIGRSRSRDSGSHSRSASASSTRSTDVVMQYSNHNLNNKRDSNVLNRSKSQSATGLHSKYESALRSKDNYSVNGPPPPPLPPPLRSPAHQHGDHHNNNFSFTSNQSNSLNSCHRTSNSNLHSDTGMDSDSGLEVIEEPSLRPSELVRGNHNRTMSTISGIGFESLRKIKVWKNSYRI</sequence>
<dbReference type="EnsemblMetazoa" id="GPAI046338-RA">
    <property type="protein sequence ID" value="GPAI046338-PA"/>
    <property type="gene ID" value="GPAI046338"/>
</dbReference>
<evidence type="ECO:0000256" key="3">
    <source>
        <dbReference type="ARBA" id="ARBA00022740"/>
    </source>
</evidence>
<protein>
    <submittedName>
        <fullName evidence="8">ANK_REP_REGION domain-containing protein</fullName>
    </submittedName>
</protein>
<dbReference type="GO" id="GO:0007605">
    <property type="term" value="P:sensory perception of sound"/>
    <property type="evidence" value="ECO:0007669"/>
    <property type="project" value="UniProtKB-KW"/>
</dbReference>
<keyword evidence="2" id="KW-0677">Repeat</keyword>
<dbReference type="SMART" id="SM00248">
    <property type="entry name" value="ANK"/>
    <property type="match status" value="2"/>
</dbReference>
<organism evidence="8 9">
    <name type="scientific">Glossina pallidipes</name>
    <name type="common">Tsetse fly</name>
    <dbReference type="NCBI Taxonomy" id="7398"/>
    <lineage>
        <taxon>Eukaryota</taxon>
        <taxon>Metazoa</taxon>
        <taxon>Ecdysozoa</taxon>
        <taxon>Arthropoda</taxon>
        <taxon>Hexapoda</taxon>
        <taxon>Insecta</taxon>
        <taxon>Pterygota</taxon>
        <taxon>Neoptera</taxon>
        <taxon>Endopterygota</taxon>
        <taxon>Diptera</taxon>
        <taxon>Brachycera</taxon>
        <taxon>Muscomorpha</taxon>
        <taxon>Hippoboscoidea</taxon>
        <taxon>Glossinidae</taxon>
        <taxon>Glossina</taxon>
    </lineage>
</organism>
<dbReference type="GO" id="GO:0051017">
    <property type="term" value="P:actin filament bundle assembly"/>
    <property type="evidence" value="ECO:0007669"/>
    <property type="project" value="TreeGrafter"/>
</dbReference>
<name>A0A1B0AHX0_GLOPL</name>
<dbReference type="STRING" id="7398.A0A1B0AHX0"/>
<feature type="region of interest" description="Disordered" evidence="6">
    <location>
        <begin position="142"/>
        <end position="315"/>
    </location>
</feature>
<keyword evidence="9" id="KW-1185">Reference proteome</keyword>
<dbReference type="Proteomes" id="UP000092445">
    <property type="component" value="Unassembled WGS sequence"/>
</dbReference>
<feature type="compositionally biased region" description="Low complexity" evidence="6">
    <location>
        <begin position="349"/>
        <end position="362"/>
    </location>
</feature>
<feature type="compositionally biased region" description="Polar residues" evidence="6">
    <location>
        <begin position="379"/>
        <end position="391"/>
    </location>
</feature>
<dbReference type="PROSITE" id="PS50297">
    <property type="entry name" value="ANK_REP_REGION"/>
    <property type="match status" value="1"/>
</dbReference>
<keyword evidence="4 5" id="KW-0040">ANK repeat</keyword>
<dbReference type="GO" id="GO:0032420">
    <property type="term" value="C:stereocilium"/>
    <property type="evidence" value="ECO:0007669"/>
    <property type="project" value="UniProtKB-SubCell"/>
</dbReference>
<dbReference type="Gene3D" id="1.25.40.20">
    <property type="entry name" value="Ankyrin repeat-containing domain"/>
    <property type="match status" value="1"/>
</dbReference>
<feature type="repeat" description="ANK" evidence="5">
    <location>
        <begin position="36"/>
        <end position="68"/>
    </location>
</feature>
<feature type="compositionally biased region" description="Low complexity" evidence="6">
    <location>
        <begin position="234"/>
        <end position="287"/>
    </location>
</feature>
<keyword evidence="3" id="KW-1009">Hearing</keyword>
<feature type="compositionally biased region" description="Pro residues" evidence="6">
    <location>
        <begin position="410"/>
        <end position="421"/>
    </location>
</feature>
<feature type="region of interest" description="Disordered" evidence="6">
    <location>
        <begin position="331"/>
        <end position="468"/>
    </location>
</feature>
<proteinExistence type="predicted"/>
<feature type="compositionally biased region" description="Low complexity" evidence="6">
    <location>
        <begin position="295"/>
        <end position="311"/>
    </location>
</feature>
<evidence type="ECO:0000313" key="8">
    <source>
        <dbReference type="EnsemblMetazoa" id="GPAI046338-PA"/>
    </source>
</evidence>